<dbReference type="EMBL" id="VOIR01000012">
    <property type="protein sequence ID" value="KAA6435261.1"/>
    <property type="molecule type" value="Genomic_DNA"/>
</dbReference>
<dbReference type="OrthoDB" id="3855550at2"/>
<sequence>MHLDLDTMVAMQRSRLAEFVGGPLDGTVTDDWEPVPGTTEVGAPMARMPVPYPMGDAVAIVYVCIGRTADGLRWHMRYVALEGPDGDPLDVRSEPPG</sequence>
<gene>
    <name evidence="1" type="ORF">FQ330_05795</name>
</gene>
<comment type="caution">
    <text evidence="1">The sequence shown here is derived from an EMBL/GenBank/DDBJ whole genome shotgun (WGS) entry which is preliminary data.</text>
</comment>
<dbReference type="AlphaFoldDB" id="A0A5M8QJD5"/>
<evidence type="ECO:0000313" key="2">
    <source>
        <dbReference type="Proteomes" id="UP000323221"/>
    </source>
</evidence>
<dbReference type="Proteomes" id="UP000323221">
    <property type="component" value="Unassembled WGS sequence"/>
</dbReference>
<accession>A0A5M8QJD5</accession>
<name>A0A5M8QJD5_9MICO</name>
<reference evidence="1 2" key="1">
    <citation type="submission" date="2019-08" db="EMBL/GenBank/DDBJ databases">
        <title>Agrococcus lahaulensis sp. nov., isolated from a cold desert of the Indian Himalayas.</title>
        <authorList>
            <person name="Qu J.H."/>
        </authorList>
    </citation>
    <scope>NUCLEOTIDE SEQUENCE [LARGE SCALE GENOMIC DNA]</scope>
    <source>
        <strain evidence="1 2">NS18</strain>
    </source>
</reference>
<proteinExistence type="predicted"/>
<evidence type="ECO:0000313" key="1">
    <source>
        <dbReference type="EMBL" id="KAA6435261.1"/>
    </source>
</evidence>
<organism evidence="1 2">
    <name type="scientific">Agrococcus sediminis</name>
    <dbReference type="NCBI Taxonomy" id="2599924"/>
    <lineage>
        <taxon>Bacteria</taxon>
        <taxon>Bacillati</taxon>
        <taxon>Actinomycetota</taxon>
        <taxon>Actinomycetes</taxon>
        <taxon>Micrococcales</taxon>
        <taxon>Microbacteriaceae</taxon>
        <taxon>Agrococcus</taxon>
    </lineage>
</organism>
<dbReference type="RefSeq" id="WP_146355924.1">
    <property type="nucleotide sequence ID" value="NZ_VOIR01000012.1"/>
</dbReference>
<keyword evidence="2" id="KW-1185">Reference proteome</keyword>
<protein>
    <submittedName>
        <fullName evidence="1">Uncharacterized protein</fullName>
    </submittedName>
</protein>